<evidence type="ECO:0000313" key="10">
    <source>
        <dbReference type="Proteomes" id="UP000307968"/>
    </source>
</evidence>
<dbReference type="Pfam" id="PF01032">
    <property type="entry name" value="FecCD"/>
    <property type="match status" value="1"/>
</dbReference>
<keyword evidence="3" id="KW-0813">Transport</keyword>
<evidence type="ECO:0000256" key="6">
    <source>
        <dbReference type="ARBA" id="ARBA00022989"/>
    </source>
</evidence>
<evidence type="ECO:0000256" key="7">
    <source>
        <dbReference type="ARBA" id="ARBA00023136"/>
    </source>
</evidence>
<dbReference type="GO" id="GO:0033214">
    <property type="term" value="P:siderophore-iron import into cell"/>
    <property type="evidence" value="ECO:0007669"/>
    <property type="project" value="TreeGrafter"/>
</dbReference>
<comment type="subcellular location">
    <subcellularLocation>
        <location evidence="1">Cell membrane</location>
        <topology evidence="1">Multi-pass membrane protein</topology>
    </subcellularLocation>
</comment>
<keyword evidence="7 8" id="KW-0472">Membrane</keyword>
<evidence type="ECO:0000256" key="5">
    <source>
        <dbReference type="ARBA" id="ARBA00022692"/>
    </source>
</evidence>
<dbReference type="InterPro" id="IPR037294">
    <property type="entry name" value="ABC_BtuC-like"/>
</dbReference>
<reference evidence="9 10" key="1">
    <citation type="submission" date="2019-05" db="EMBL/GenBank/DDBJ databases">
        <authorList>
            <consortium name="Pathogen Informatics"/>
        </authorList>
    </citation>
    <scope>NUCLEOTIDE SEQUENCE [LARGE SCALE GENOMIC DNA]</scope>
    <source>
        <strain evidence="9 10">NCTC12971</strain>
    </source>
</reference>
<evidence type="ECO:0000256" key="3">
    <source>
        <dbReference type="ARBA" id="ARBA00022448"/>
    </source>
</evidence>
<keyword evidence="4" id="KW-1003">Cell membrane</keyword>
<sequence length="137" mass="14661">MMPHIARRLAGSELHWILPWTLVLTPILLLSADLIGRFLVPGELRVSIVTALIGAPVLIALVRQRHMFRRSPRMSSHSEVLSARSASPACRAATLTVLLLIAACAALAVYALGAGTLSLSAAQVIDALRGEGPPIWR</sequence>
<feature type="transmembrane region" description="Helical" evidence="8">
    <location>
        <begin position="20"/>
        <end position="40"/>
    </location>
</feature>
<feature type="transmembrane region" description="Helical" evidence="8">
    <location>
        <begin position="92"/>
        <end position="112"/>
    </location>
</feature>
<gene>
    <name evidence="9" type="primary">fepD_2</name>
    <name evidence="9" type="ORF">NCTC12971_04094</name>
</gene>
<proteinExistence type="inferred from homology"/>
<name>A0A4V6JIK4_SERRU</name>
<keyword evidence="6 8" id="KW-1133">Transmembrane helix</keyword>
<evidence type="ECO:0000256" key="2">
    <source>
        <dbReference type="ARBA" id="ARBA00007935"/>
    </source>
</evidence>
<protein>
    <submittedName>
        <fullName evidence="9">Ferric enterobactin transport system permease protein fepD</fullName>
    </submittedName>
</protein>
<organism evidence="9 10">
    <name type="scientific">Serratia rubidaea</name>
    <name type="common">Serratia marinorubra</name>
    <dbReference type="NCBI Taxonomy" id="61652"/>
    <lineage>
        <taxon>Bacteria</taxon>
        <taxon>Pseudomonadati</taxon>
        <taxon>Pseudomonadota</taxon>
        <taxon>Gammaproteobacteria</taxon>
        <taxon>Enterobacterales</taxon>
        <taxon>Yersiniaceae</taxon>
        <taxon>Serratia</taxon>
    </lineage>
</organism>
<dbReference type="Proteomes" id="UP000307968">
    <property type="component" value="Chromosome"/>
</dbReference>
<dbReference type="Gene3D" id="1.10.3470.10">
    <property type="entry name" value="ABC transporter involved in vitamin B12 uptake, BtuC"/>
    <property type="match status" value="1"/>
</dbReference>
<dbReference type="PANTHER" id="PTHR30472:SF1">
    <property type="entry name" value="FE(3+) DICITRATE TRANSPORT SYSTEM PERMEASE PROTEIN FECC-RELATED"/>
    <property type="match status" value="1"/>
</dbReference>
<evidence type="ECO:0000256" key="1">
    <source>
        <dbReference type="ARBA" id="ARBA00004651"/>
    </source>
</evidence>
<dbReference type="InterPro" id="IPR000522">
    <property type="entry name" value="ABC_transptr_permease_BtuC"/>
</dbReference>
<dbReference type="SUPFAM" id="SSF81345">
    <property type="entry name" value="ABC transporter involved in vitamin B12 uptake, BtuC"/>
    <property type="match status" value="1"/>
</dbReference>
<evidence type="ECO:0000313" key="9">
    <source>
        <dbReference type="EMBL" id="VTP65463.1"/>
    </source>
</evidence>
<keyword evidence="5 8" id="KW-0812">Transmembrane</keyword>
<accession>A0A4V6JIK4</accession>
<dbReference type="EMBL" id="LR590463">
    <property type="protein sequence ID" value="VTP65463.1"/>
    <property type="molecule type" value="Genomic_DNA"/>
</dbReference>
<dbReference type="GO" id="GO:0005886">
    <property type="term" value="C:plasma membrane"/>
    <property type="evidence" value="ECO:0007669"/>
    <property type="project" value="UniProtKB-SubCell"/>
</dbReference>
<dbReference type="GO" id="GO:0022857">
    <property type="term" value="F:transmembrane transporter activity"/>
    <property type="evidence" value="ECO:0007669"/>
    <property type="project" value="InterPro"/>
</dbReference>
<evidence type="ECO:0000256" key="8">
    <source>
        <dbReference type="SAM" id="Phobius"/>
    </source>
</evidence>
<dbReference type="PANTHER" id="PTHR30472">
    <property type="entry name" value="FERRIC ENTEROBACTIN TRANSPORT SYSTEM PERMEASE PROTEIN"/>
    <property type="match status" value="1"/>
</dbReference>
<evidence type="ECO:0000256" key="4">
    <source>
        <dbReference type="ARBA" id="ARBA00022475"/>
    </source>
</evidence>
<comment type="similarity">
    <text evidence="2">Belongs to the binding-protein-dependent transport system permease family. FecCD subfamily.</text>
</comment>
<dbReference type="AlphaFoldDB" id="A0A4V6JIK4"/>
<feature type="transmembrane region" description="Helical" evidence="8">
    <location>
        <begin position="46"/>
        <end position="63"/>
    </location>
</feature>